<evidence type="ECO:0000313" key="9">
    <source>
        <dbReference type="Proteomes" id="UP000624703"/>
    </source>
</evidence>
<comment type="cofactor">
    <cofactor evidence="1">
        <name>L-ascorbate</name>
        <dbReference type="ChEBI" id="CHEBI:38290"/>
    </cofactor>
</comment>
<dbReference type="GO" id="GO:0071456">
    <property type="term" value="P:cellular response to hypoxia"/>
    <property type="evidence" value="ECO:0007669"/>
    <property type="project" value="TreeGrafter"/>
</dbReference>
<protein>
    <submittedName>
        <fullName evidence="8">2OG-Fe(II) oxygenase</fullName>
    </submittedName>
</protein>
<dbReference type="GO" id="GO:0031418">
    <property type="term" value="F:L-ascorbic acid binding"/>
    <property type="evidence" value="ECO:0007669"/>
    <property type="project" value="UniProtKB-KW"/>
</dbReference>
<dbReference type="Proteomes" id="UP000624703">
    <property type="component" value="Unassembled WGS sequence"/>
</dbReference>
<proteinExistence type="predicted"/>
<gene>
    <name evidence="8" type="ORF">JIN82_08010</name>
</gene>
<dbReference type="InterPro" id="IPR051559">
    <property type="entry name" value="HIF_prolyl_hydroxylases"/>
</dbReference>
<dbReference type="GO" id="GO:0008198">
    <property type="term" value="F:ferrous iron binding"/>
    <property type="evidence" value="ECO:0007669"/>
    <property type="project" value="TreeGrafter"/>
</dbReference>
<keyword evidence="2" id="KW-0479">Metal-binding</keyword>
<organism evidence="8 9">
    <name type="scientific">Persicirhabdus sediminis</name>
    <dbReference type="NCBI Taxonomy" id="454144"/>
    <lineage>
        <taxon>Bacteria</taxon>
        <taxon>Pseudomonadati</taxon>
        <taxon>Verrucomicrobiota</taxon>
        <taxon>Verrucomicrobiia</taxon>
        <taxon>Verrucomicrobiales</taxon>
        <taxon>Verrucomicrobiaceae</taxon>
        <taxon>Persicirhabdus</taxon>
    </lineage>
</organism>
<dbReference type="InterPro" id="IPR006620">
    <property type="entry name" value="Pro_4_hyd_alph"/>
</dbReference>
<evidence type="ECO:0000256" key="2">
    <source>
        <dbReference type="ARBA" id="ARBA00022723"/>
    </source>
</evidence>
<keyword evidence="4" id="KW-0223">Dioxygenase</keyword>
<evidence type="ECO:0000256" key="1">
    <source>
        <dbReference type="ARBA" id="ARBA00001961"/>
    </source>
</evidence>
<evidence type="ECO:0000259" key="7">
    <source>
        <dbReference type="PROSITE" id="PS51471"/>
    </source>
</evidence>
<sequence length="220" mass="24484">MNDQPSTIFADSSLDELAASVAEPGFGIFPKLLSANIQNDLIKLMTDKVQSDSLVQAGVGAGHEMKVRAEIRNDSIYWFDPDDPAPMANKWIVAMDGICQHFRQHLFLSLWSYEGHLARYPAGGFYKAHLDRHAKTLAREITVIAYLNEDWLASDGGQLRLYTDSNLGINGPFIDVLPEAGTVVIFRSADFWHEVKPAKRARLSLTGWLRGREEPLTGGI</sequence>
<comment type="caution">
    <text evidence="8">The sequence shown here is derived from an EMBL/GenBank/DDBJ whole genome shotgun (WGS) entry which is preliminary data.</text>
</comment>
<dbReference type="PANTHER" id="PTHR12907:SF26">
    <property type="entry name" value="HIF PROLYL HYDROXYLASE, ISOFORM C"/>
    <property type="match status" value="1"/>
</dbReference>
<dbReference type="Gene3D" id="2.60.120.620">
    <property type="entry name" value="q2cbj1_9rhob like domain"/>
    <property type="match status" value="1"/>
</dbReference>
<evidence type="ECO:0000313" key="8">
    <source>
        <dbReference type="EMBL" id="MBK1791093.1"/>
    </source>
</evidence>
<name>A0A8J7ME63_9BACT</name>
<dbReference type="PROSITE" id="PS51471">
    <property type="entry name" value="FE2OG_OXY"/>
    <property type="match status" value="1"/>
</dbReference>
<dbReference type="EMBL" id="JAENIM010000039">
    <property type="protein sequence ID" value="MBK1791093.1"/>
    <property type="molecule type" value="Genomic_DNA"/>
</dbReference>
<evidence type="ECO:0000256" key="5">
    <source>
        <dbReference type="ARBA" id="ARBA00023002"/>
    </source>
</evidence>
<dbReference type="SMART" id="SM00702">
    <property type="entry name" value="P4Hc"/>
    <property type="match status" value="1"/>
</dbReference>
<keyword evidence="3" id="KW-0847">Vitamin C</keyword>
<reference evidence="8" key="1">
    <citation type="submission" date="2021-01" db="EMBL/GenBank/DDBJ databases">
        <title>Modified the classification status of verrucomicrobia.</title>
        <authorList>
            <person name="Feng X."/>
        </authorList>
    </citation>
    <scope>NUCLEOTIDE SEQUENCE</scope>
    <source>
        <strain evidence="8">_KCTC 22039</strain>
    </source>
</reference>
<feature type="domain" description="Fe2OG dioxygenase" evidence="7">
    <location>
        <begin position="106"/>
        <end position="211"/>
    </location>
</feature>
<dbReference type="GO" id="GO:0031543">
    <property type="term" value="F:peptidyl-proline dioxygenase activity"/>
    <property type="evidence" value="ECO:0007669"/>
    <property type="project" value="TreeGrafter"/>
</dbReference>
<accession>A0A8J7ME63</accession>
<evidence type="ECO:0000256" key="4">
    <source>
        <dbReference type="ARBA" id="ARBA00022964"/>
    </source>
</evidence>
<keyword evidence="9" id="KW-1185">Reference proteome</keyword>
<evidence type="ECO:0000256" key="6">
    <source>
        <dbReference type="ARBA" id="ARBA00023004"/>
    </source>
</evidence>
<keyword evidence="6" id="KW-0408">Iron</keyword>
<evidence type="ECO:0000256" key="3">
    <source>
        <dbReference type="ARBA" id="ARBA00022896"/>
    </source>
</evidence>
<dbReference type="InterPro" id="IPR005123">
    <property type="entry name" value="Oxoglu/Fe-dep_dioxygenase_dom"/>
</dbReference>
<dbReference type="Pfam" id="PF13640">
    <property type="entry name" value="2OG-FeII_Oxy_3"/>
    <property type="match status" value="1"/>
</dbReference>
<keyword evidence="5" id="KW-0560">Oxidoreductase</keyword>
<dbReference type="AlphaFoldDB" id="A0A8J7ME63"/>
<dbReference type="PANTHER" id="PTHR12907">
    <property type="entry name" value="EGL NINE HOMOLOG-RELATED"/>
    <property type="match status" value="1"/>
</dbReference>
<dbReference type="RefSeq" id="WP_200311108.1">
    <property type="nucleotide sequence ID" value="NZ_JAENIM010000039.1"/>
</dbReference>
<dbReference type="InterPro" id="IPR044862">
    <property type="entry name" value="Pro_4_hyd_alph_FE2OG_OXY"/>
</dbReference>